<dbReference type="InterPro" id="IPR009562">
    <property type="entry name" value="DUF1178"/>
</dbReference>
<dbReference type="OrthoDB" id="9799894at2"/>
<dbReference type="KEGG" id="ssan:NX02_10860"/>
<dbReference type="PATRIC" id="fig|1123269.5.peg.2112"/>
<evidence type="ECO:0000256" key="1">
    <source>
        <dbReference type="SAM" id="MobiDB-lite"/>
    </source>
</evidence>
<dbReference type="HOGENOM" id="CLU_112041_1_0_5"/>
<name>W0A9W6_9SPHN</name>
<dbReference type="RefSeq" id="WP_025292115.1">
    <property type="nucleotide sequence ID" value="NZ_CP006644.1"/>
</dbReference>
<dbReference type="EMBL" id="CP006644">
    <property type="protein sequence ID" value="AHE53886.1"/>
    <property type="molecule type" value="Genomic_DNA"/>
</dbReference>
<organism evidence="2 3">
    <name type="scientific">Sphingomonas sanxanigenens DSM 19645 = NX02</name>
    <dbReference type="NCBI Taxonomy" id="1123269"/>
    <lineage>
        <taxon>Bacteria</taxon>
        <taxon>Pseudomonadati</taxon>
        <taxon>Pseudomonadota</taxon>
        <taxon>Alphaproteobacteria</taxon>
        <taxon>Sphingomonadales</taxon>
        <taxon>Sphingomonadaceae</taxon>
        <taxon>Sphingomonas</taxon>
    </lineage>
</organism>
<dbReference type="AlphaFoldDB" id="W0A9W6"/>
<reference evidence="2 3" key="1">
    <citation type="submission" date="2013-07" db="EMBL/GenBank/DDBJ databases">
        <title>Completed genome of Sphingomonas sanxanigenens NX02.</title>
        <authorList>
            <person name="Ma T."/>
            <person name="Huang H."/>
            <person name="Wu M."/>
            <person name="Li X."/>
            <person name="Li G."/>
        </authorList>
    </citation>
    <scope>NUCLEOTIDE SEQUENCE [LARGE SCALE GENOMIC DNA]</scope>
    <source>
        <strain evidence="2 3">NX02</strain>
    </source>
</reference>
<proteinExistence type="predicted"/>
<dbReference type="Proteomes" id="UP000018851">
    <property type="component" value="Chromosome"/>
</dbReference>
<keyword evidence="3" id="KW-1185">Reference proteome</keyword>
<dbReference type="STRING" id="1123269.NX02_10860"/>
<protein>
    <submittedName>
        <fullName evidence="2">Uncharacterized protein</fullName>
    </submittedName>
</protein>
<accession>W0A9W6</accession>
<dbReference type="PIRSF" id="PIRSF032131">
    <property type="entry name" value="UCP032131"/>
    <property type="match status" value="1"/>
</dbReference>
<feature type="region of interest" description="Disordered" evidence="1">
    <location>
        <begin position="56"/>
        <end position="76"/>
    </location>
</feature>
<sequence>MIVFDLRCDGGHVFEAWFGSSGDYADQKARKLLNCPICGDAAIEKAVMAPNVGTKGNKGNRAAATQPPAVPASLPAVPEAERVKRALAELAKAQARVLAESEWVGRGFAREARAIHDGDSDRRSIHGEASLAEVKSLLDDGIGVAPLPLPLIPDDKRN</sequence>
<dbReference type="eggNOG" id="COG5319">
    <property type="taxonomic scope" value="Bacteria"/>
</dbReference>
<evidence type="ECO:0000313" key="3">
    <source>
        <dbReference type="Proteomes" id="UP000018851"/>
    </source>
</evidence>
<gene>
    <name evidence="2" type="ORF">NX02_10860</name>
</gene>
<dbReference type="Pfam" id="PF06676">
    <property type="entry name" value="DUF1178"/>
    <property type="match status" value="1"/>
</dbReference>
<evidence type="ECO:0000313" key="2">
    <source>
        <dbReference type="EMBL" id="AHE53886.1"/>
    </source>
</evidence>